<comment type="similarity">
    <text evidence="1">Belongs to the 'GDXG' lipolytic enzyme family.</text>
</comment>
<organism evidence="4 5">
    <name type="scientific">Streptomyces mirabilis</name>
    <dbReference type="NCBI Taxonomy" id="68239"/>
    <lineage>
        <taxon>Bacteria</taxon>
        <taxon>Bacillati</taxon>
        <taxon>Actinomycetota</taxon>
        <taxon>Actinomycetes</taxon>
        <taxon>Kitasatosporales</taxon>
        <taxon>Streptomycetaceae</taxon>
        <taxon>Streptomyces</taxon>
    </lineage>
</organism>
<evidence type="ECO:0000259" key="3">
    <source>
        <dbReference type="Pfam" id="PF07859"/>
    </source>
</evidence>
<dbReference type="GO" id="GO:0004806">
    <property type="term" value="F:triacylglycerol lipase activity"/>
    <property type="evidence" value="ECO:0007669"/>
    <property type="project" value="TreeGrafter"/>
</dbReference>
<dbReference type="Pfam" id="PF07859">
    <property type="entry name" value="Abhydrolase_3"/>
    <property type="match status" value="1"/>
</dbReference>
<dbReference type="PANTHER" id="PTHR48081:SF30">
    <property type="entry name" value="ACETYL-HYDROLASE LIPR-RELATED"/>
    <property type="match status" value="1"/>
</dbReference>
<keyword evidence="2" id="KW-0378">Hydrolase</keyword>
<dbReference type="Gene3D" id="3.40.50.1820">
    <property type="entry name" value="alpha/beta hydrolase"/>
    <property type="match status" value="1"/>
</dbReference>
<protein>
    <submittedName>
        <fullName evidence="4">Acetyl esterase/lipase</fullName>
    </submittedName>
</protein>
<dbReference type="RefSeq" id="WP_075029343.1">
    <property type="nucleotide sequence ID" value="NZ_FONR01000009.1"/>
</dbReference>
<feature type="domain" description="Alpha/beta hydrolase fold-3" evidence="3">
    <location>
        <begin position="26"/>
        <end position="211"/>
    </location>
</feature>
<dbReference type="InterPro" id="IPR050300">
    <property type="entry name" value="GDXG_lipolytic_enzyme"/>
</dbReference>
<dbReference type="AlphaFoldDB" id="A0A1I2K088"/>
<reference evidence="4 5" key="1">
    <citation type="submission" date="2016-10" db="EMBL/GenBank/DDBJ databases">
        <authorList>
            <person name="de Groot N.N."/>
        </authorList>
    </citation>
    <scope>NUCLEOTIDE SEQUENCE [LARGE SCALE GENOMIC DNA]</scope>
    <source>
        <strain evidence="4 5">OK461</strain>
    </source>
</reference>
<dbReference type="PANTHER" id="PTHR48081">
    <property type="entry name" value="AB HYDROLASE SUPERFAMILY PROTEIN C4A8.06C"/>
    <property type="match status" value="1"/>
</dbReference>
<dbReference type="SUPFAM" id="SSF53474">
    <property type="entry name" value="alpha/beta-Hydrolases"/>
    <property type="match status" value="1"/>
</dbReference>
<dbReference type="Proteomes" id="UP000181942">
    <property type="component" value="Unassembled WGS sequence"/>
</dbReference>
<dbReference type="InterPro" id="IPR029058">
    <property type="entry name" value="AB_hydrolase_fold"/>
</dbReference>
<proteinExistence type="inferred from homology"/>
<evidence type="ECO:0000256" key="2">
    <source>
        <dbReference type="ARBA" id="ARBA00022801"/>
    </source>
</evidence>
<sequence>MAREVLVETSPVGPVVRPPGGTELVVLYLHGDRHLSCTPEAALDLAGRLALWTDAVVVCARYAGTFPDALDDVHAAYDHCESRGPVAVAGERLGAGLAAALLVRLRDLGAPPPLCGVLNSALLDLTLDSPSLLLNAAADPTFDVSELRRRCAHYAAGTSPTDPLLSPLHANLHGLPPVQLLAAGTDPLLDDSLGFATRAAHSGVTVDLRIRPDATSPHPETVTAMGDFIRAWTPAARTAHPA</sequence>
<evidence type="ECO:0000313" key="4">
    <source>
        <dbReference type="EMBL" id="SFF58627.1"/>
    </source>
</evidence>
<dbReference type="EMBL" id="FONR01000009">
    <property type="protein sequence ID" value="SFF58627.1"/>
    <property type="molecule type" value="Genomic_DNA"/>
</dbReference>
<evidence type="ECO:0000256" key="1">
    <source>
        <dbReference type="ARBA" id="ARBA00010515"/>
    </source>
</evidence>
<dbReference type="InterPro" id="IPR013094">
    <property type="entry name" value="AB_hydrolase_3"/>
</dbReference>
<name>A0A1I2K088_9ACTN</name>
<evidence type="ECO:0000313" key="5">
    <source>
        <dbReference type="Proteomes" id="UP000181942"/>
    </source>
</evidence>
<dbReference type="OrthoDB" id="3477535at2"/>
<gene>
    <name evidence="4" type="ORF">SAMN02787118_10953</name>
</gene>
<accession>A0A1I2K088</accession>